<evidence type="ECO:0000256" key="4">
    <source>
        <dbReference type="PROSITE-ProRule" id="PRU00723"/>
    </source>
</evidence>
<feature type="domain" description="C3H1-type" evidence="7">
    <location>
        <begin position="243"/>
        <end position="273"/>
    </location>
</feature>
<evidence type="ECO:0000313" key="8">
    <source>
        <dbReference type="Proteomes" id="UP001652662"/>
    </source>
</evidence>
<dbReference type="InterPro" id="IPR045234">
    <property type="entry name" value="Unkempt-like"/>
</dbReference>
<protein>
    <submittedName>
        <fullName evidence="9">E3 ubiquitin-protein ligase UNKL isoform X5</fullName>
    </submittedName>
</protein>
<dbReference type="PANTHER" id="PTHR14493:SF37">
    <property type="entry name" value="E3 UBIQUITIN-PROTEIN LIGASE UNKL-RELATED"/>
    <property type="match status" value="1"/>
</dbReference>
<keyword evidence="6" id="KW-0812">Transmembrane</keyword>
<feature type="domain" description="C3H1-type" evidence="7">
    <location>
        <begin position="371"/>
        <end position="405"/>
    </location>
</feature>
<organism evidence="8 9">
    <name type="scientific">Equus przewalskii</name>
    <name type="common">Przewalski's horse</name>
    <name type="synonym">Equus caballus przewalskii</name>
    <dbReference type="NCBI Taxonomy" id="9798"/>
    <lineage>
        <taxon>Eukaryota</taxon>
        <taxon>Metazoa</taxon>
        <taxon>Chordata</taxon>
        <taxon>Craniata</taxon>
        <taxon>Vertebrata</taxon>
        <taxon>Euteleostomi</taxon>
        <taxon>Mammalia</taxon>
        <taxon>Eutheria</taxon>
        <taxon>Laurasiatheria</taxon>
        <taxon>Perissodactyla</taxon>
        <taxon>Equidae</taxon>
        <taxon>Equus</taxon>
    </lineage>
</organism>
<evidence type="ECO:0000256" key="6">
    <source>
        <dbReference type="SAM" id="Phobius"/>
    </source>
</evidence>
<dbReference type="Gene3D" id="4.10.1000.10">
    <property type="entry name" value="Zinc finger, CCCH-type"/>
    <property type="match status" value="1"/>
</dbReference>
<feature type="zinc finger region" description="C3H1-type" evidence="4">
    <location>
        <begin position="371"/>
        <end position="405"/>
    </location>
</feature>
<feature type="zinc finger region" description="C3H1-type" evidence="4">
    <location>
        <begin position="413"/>
        <end position="441"/>
    </location>
</feature>
<dbReference type="InterPro" id="IPR057295">
    <property type="entry name" value="UNK_Znf_4"/>
</dbReference>
<keyword evidence="3 4" id="KW-0862">Zinc</keyword>
<dbReference type="InterPro" id="IPR036855">
    <property type="entry name" value="Znf_CCCH_sf"/>
</dbReference>
<dbReference type="SUPFAM" id="SSF90229">
    <property type="entry name" value="CCCH zinc finger"/>
    <property type="match status" value="1"/>
</dbReference>
<feature type="region of interest" description="Disordered" evidence="5">
    <location>
        <begin position="45"/>
        <end position="72"/>
    </location>
</feature>
<dbReference type="Proteomes" id="UP001652662">
    <property type="component" value="Chromosome 12"/>
</dbReference>
<feature type="compositionally biased region" description="Pro residues" evidence="5">
    <location>
        <begin position="63"/>
        <end position="72"/>
    </location>
</feature>
<evidence type="ECO:0000259" key="7">
    <source>
        <dbReference type="PROSITE" id="PS50103"/>
    </source>
</evidence>
<dbReference type="Pfam" id="PF00642">
    <property type="entry name" value="zf-CCCH"/>
    <property type="match status" value="1"/>
</dbReference>
<gene>
    <name evidence="9" type="primary">UNKL</name>
</gene>
<feature type="zinc finger region" description="C3H1-type" evidence="4">
    <location>
        <begin position="243"/>
        <end position="273"/>
    </location>
</feature>
<keyword evidence="1 4" id="KW-0479">Metal-binding</keyword>
<dbReference type="SMART" id="SM00356">
    <property type="entry name" value="ZnF_C3H1"/>
    <property type="match status" value="3"/>
</dbReference>
<keyword evidence="6" id="KW-0472">Membrane</keyword>
<feature type="domain" description="C3H1-type" evidence="7">
    <location>
        <begin position="413"/>
        <end position="441"/>
    </location>
</feature>
<dbReference type="PANTHER" id="PTHR14493">
    <property type="entry name" value="UNKEMPT FAMILY MEMBER"/>
    <property type="match status" value="1"/>
</dbReference>
<reference evidence="9" key="1">
    <citation type="submission" date="2025-08" db="UniProtKB">
        <authorList>
            <consortium name="RefSeq"/>
        </authorList>
    </citation>
    <scope>IDENTIFICATION</scope>
    <source>
        <tissue evidence="9">Blood</tissue>
    </source>
</reference>
<keyword evidence="6" id="KW-1133">Transmembrane helix</keyword>
<dbReference type="InterPro" id="IPR057296">
    <property type="entry name" value="UNK_Znf_5"/>
</dbReference>
<name>A0ABM4K4P9_EQUPR</name>
<dbReference type="InterPro" id="IPR000571">
    <property type="entry name" value="Znf_CCCH"/>
</dbReference>
<accession>A0ABM4K4P9</accession>
<keyword evidence="2 4" id="KW-0863">Zinc-finger</keyword>
<evidence type="ECO:0000256" key="1">
    <source>
        <dbReference type="ARBA" id="ARBA00022723"/>
    </source>
</evidence>
<dbReference type="RefSeq" id="XP_070423175.1">
    <property type="nucleotide sequence ID" value="XM_070567074.1"/>
</dbReference>
<evidence type="ECO:0000256" key="2">
    <source>
        <dbReference type="ARBA" id="ARBA00022771"/>
    </source>
</evidence>
<evidence type="ECO:0000313" key="9">
    <source>
        <dbReference type="RefSeq" id="XP_070423175.1"/>
    </source>
</evidence>
<proteinExistence type="predicted"/>
<dbReference type="Pfam" id="PF23261">
    <property type="entry name" value="zf-CCCH_11"/>
    <property type="match status" value="1"/>
</dbReference>
<sequence length="687" mass="75532">MAPSPDATLSLSPLFLGRQSSPAPAVILLLWALLLSPLRSPPLSSPPLHMHSRCQPFSSSGGHPPPPWPPPPLSPPFIGRRSVSSSAVMPPHQCHTLLGSHSPRLCHPAFRGLLPRCHSPSSAGGHPLGRRPPLRSHPAVLGLPVPFVLADTPPPRRGPRLAVRVTCARPAPVGTGLRRRRLRPLGVRSVIRAERVGGAGRRLDPGVGPSSTGSVFPPVRIHLRCPYLHRTTGDTERKYHLRYYKTGTCIHETDARGHCVKNGPHCAFAHGPLDLRPPVCDIRELQAQEALQNGQLGTGDGVPDLQPGVLASQAMIEKILGEDPRWQDTHFVLGSYKTEQCPKPPRLCRQGYACPHFHNSRDRRRNPRRFQYRSTPCPSVKHGDEWGEPSRCESGDSCQYCHSRTEQQFHPEIYKSTKCNDMRQTGYCPRGPFCAFAHVEKSLGMANDWGCRDLTSASSSAANSGQPGNAKRRDSPAEGSQKASDHDSKQVPPEAQFPLSLPLDGAVRVVTLYTSLVTVTVDSQSAWFMSICNRLMFLLPFFLNSSVSCVLCLNVLKKLYLRNNKTSERLLRGDMRGALGGLSASVSRGPVTKPCRWELKEQKLILSQSGGRKSQIRVSAGPVPSEGREGRLVPRLSSACRRRPLCVSSRHFPSVSVSVFKVPIFIRTPVMLIRTHPTDVIVTRFLR</sequence>
<feature type="region of interest" description="Disordered" evidence="5">
    <location>
        <begin position="459"/>
        <end position="496"/>
    </location>
</feature>
<evidence type="ECO:0000256" key="3">
    <source>
        <dbReference type="ARBA" id="ARBA00022833"/>
    </source>
</evidence>
<evidence type="ECO:0000256" key="5">
    <source>
        <dbReference type="SAM" id="MobiDB-lite"/>
    </source>
</evidence>
<dbReference type="Pfam" id="PF23035">
    <property type="entry name" value="zf-CCCH_UNK-like_4th"/>
    <property type="match status" value="1"/>
</dbReference>
<dbReference type="Pfam" id="PF25427">
    <property type="entry name" value="zf-CCCH_UNK"/>
    <property type="match status" value="1"/>
</dbReference>
<dbReference type="GeneID" id="103559103"/>
<feature type="transmembrane region" description="Helical" evidence="6">
    <location>
        <begin position="535"/>
        <end position="556"/>
    </location>
</feature>
<keyword evidence="8" id="KW-1185">Reference proteome</keyword>
<dbReference type="PROSITE" id="PS50103">
    <property type="entry name" value="ZF_C3H1"/>
    <property type="match status" value="3"/>
</dbReference>